<comment type="subcellular location">
    <subcellularLocation>
        <location evidence="1">Membrane</location>
        <topology evidence="1">Multi-pass membrane protein</topology>
    </subcellularLocation>
</comment>
<feature type="region of interest" description="Disordered" evidence="6">
    <location>
        <begin position="741"/>
        <end position="766"/>
    </location>
</feature>
<dbReference type="GO" id="GO:0016020">
    <property type="term" value="C:membrane"/>
    <property type="evidence" value="ECO:0007669"/>
    <property type="project" value="UniProtKB-SubCell"/>
</dbReference>
<accession>A0ABD0M3F4</accession>
<sequence>MYTVEGDVEGQEDGDESYSLLDKIHDQKDIMEDVKNQPWPITRKLQVLSLARQFVEKHEGRLSRSQGYQRKGQQLLKQVKRWWNNLVYWMTPWEMRIKRIESHFGSVVTSYFIFLRWLLWINVWLTLMQLCFVIMPEMLVGDSYGTTERKTIPEDEKYTAYDLKTIWDAEGVMRYSLLFYGYYGNAEFIGNGYRLPLAYLLTSLASFAYSFIVVLKKMASNSRQSRMSNKDEQFTFSWKLFTDWDFMVGNSETATTKHASIVTTFKEAIIEEQEKGKQEGNKYLQLFLRILANVIIVMLLAVSTYVIQLFVNNSRELEKKQLEHKGDYDAGFWAENELTIIMTLISTLFPNVLDLISLMEKYHPRTSLRLQLARIFVLNFLNLYTLFIALYNKQKDLEVFKLTIMDLIFMLGQIVLIDVLRSYFVKYCNSICCWDLQKKFPEYPDFKTAENLLHLINNQGVIWLGSFFSPGLSVLNLLKLLLMMYVRCWTVMVCNVPQDRIFRASRSNNFYFALLLVMLFLCMLPPLFAIVGIEPSPSCGPFSGLEKIFHVLTNTMETQLPESINSVLNYAASPGVIVPIFMLLGMTIYYLVSIGRSLRDANNELRMMLEYERTEGRKKVYAMADAKRDLENPDGKSTGKKGDQKFVSAASSVLKANHMARVITAAGAGRKNNTAARPVVGQKVAPPVQPKPYVPVAVVHGKRTLKRSEADAINKVPYYEKRSGPEIPGTNGQITSSIETELSSNDDDEGSISSPSSVHSAYFPDDPAAFVDDTGHLMPVTEDDVLLEIDDNDDHAEENPRSRDFQNVDEEEESGYSETSATAVIPLEMIKQRQHAARPPVRSKPSRKIQPATIPRITVIDCGEDILPEENLNDLHVEPYVEPQVIVENEYAKNLPEGAMISDRKTSSKSKTGKAELHEVRAEESEMVTSNLAPPSALGNRKSFEGIGRSVYPKAAHKANPDNNKIGFKTQDCDPPKERFASVLARFKNMDV</sequence>
<comment type="caution">
    <text evidence="9">The sequence shown here is derived from an EMBL/GenBank/DDBJ whole genome shotgun (WGS) entry which is preliminary data.</text>
</comment>
<feature type="transmembrane region" description="Helical" evidence="7">
    <location>
        <begin position="510"/>
        <end position="533"/>
    </location>
</feature>
<dbReference type="PANTHER" id="PTHR23302:SF40">
    <property type="entry name" value="TRANSMEMBRANE CHANNEL-LIKE PROTEIN"/>
    <property type="match status" value="1"/>
</dbReference>
<feature type="domain" description="TMC" evidence="8">
    <location>
        <begin position="398"/>
        <end position="505"/>
    </location>
</feature>
<feature type="region of interest" description="Disordered" evidence="6">
    <location>
        <begin position="919"/>
        <end position="940"/>
    </location>
</feature>
<evidence type="ECO:0000259" key="8">
    <source>
        <dbReference type="Pfam" id="PF07810"/>
    </source>
</evidence>
<organism evidence="9 10">
    <name type="scientific">Batillaria attramentaria</name>
    <dbReference type="NCBI Taxonomy" id="370345"/>
    <lineage>
        <taxon>Eukaryota</taxon>
        <taxon>Metazoa</taxon>
        <taxon>Spiralia</taxon>
        <taxon>Lophotrochozoa</taxon>
        <taxon>Mollusca</taxon>
        <taxon>Gastropoda</taxon>
        <taxon>Caenogastropoda</taxon>
        <taxon>Sorbeoconcha</taxon>
        <taxon>Cerithioidea</taxon>
        <taxon>Batillariidae</taxon>
        <taxon>Batillaria</taxon>
    </lineage>
</organism>
<gene>
    <name evidence="9" type="ORF">BaRGS_00002319</name>
</gene>
<feature type="transmembrane region" description="Helical" evidence="7">
    <location>
        <begin position="371"/>
        <end position="391"/>
    </location>
</feature>
<proteinExistence type="inferred from homology"/>
<evidence type="ECO:0000256" key="2">
    <source>
        <dbReference type="ARBA" id="ARBA00006510"/>
    </source>
</evidence>
<dbReference type="AlphaFoldDB" id="A0ABD0M3F4"/>
<dbReference type="PANTHER" id="PTHR23302">
    <property type="entry name" value="TRANSMEMBRANE CHANNEL-RELATED"/>
    <property type="match status" value="1"/>
</dbReference>
<dbReference type="InterPro" id="IPR012496">
    <property type="entry name" value="TMC_dom"/>
</dbReference>
<dbReference type="InterPro" id="IPR038900">
    <property type="entry name" value="TMC"/>
</dbReference>
<evidence type="ECO:0000256" key="3">
    <source>
        <dbReference type="ARBA" id="ARBA00022692"/>
    </source>
</evidence>
<evidence type="ECO:0000256" key="7">
    <source>
        <dbReference type="SAM" id="Phobius"/>
    </source>
</evidence>
<reference evidence="9 10" key="1">
    <citation type="journal article" date="2023" name="Sci. Data">
        <title>Genome assembly of the Korean intertidal mud-creeper Batillaria attramentaria.</title>
        <authorList>
            <person name="Patra A.K."/>
            <person name="Ho P.T."/>
            <person name="Jun S."/>
            <person name="Lee S.J."/>
            <person name="Kim Y."/>
            <person name="Won Y.J."/>
        </authorList>
    </citation>
    <scope>NUCLEOTIDE SEQUENCE [LARGE SCALE GENOMIC DNA]</scope>
    <source>
        <strain evidence="9">Wonlab-2016</strain>
    </source>
</reference>
<keyword evidence="3 7" id="KW-0812">Transmembrane</keyword>
<keyword evidence="5 7" id="KW-0472">Membrane</keyword>
<feature type="transmembrane region" description="Helical" evidence="7">
    <location>
        <begin position="104"/>
        <end position="135"/>
    </location>
</feature>
<feature type="region of interest" description="Disordered" evidence="6">
    <location>
        <begin position="793"/>
        <end position="821"/>
    </location>
</feature>
<keyword evidence="4 7" id="KW-1133">Transmembrane helix</keyword>
<evidence type="ECO:0000256" key="4">
    <source>
        <dbReference type="ARBA" id="ARBA00022989"/>
    </source>
</evidence>
<protein>
    <recommendedName>
        <fullName evidence="8">TMC domain-containing protein</fullName>
    </recommendedName>
</protein>
<evidence type="ECO:0000256" key="6">
    <source>
        <dbReference type="SAM" id="MobiDB-lite"/>
    </source>
</evidence>
<evidence type="ECO:0000313" key="9">
    <source>
        <dbReference type="EMBL" id="KAK7506207.1"/>
    </source>
</evidence>
<feature type="transmembrane region" description="Helical" evidence="7">
    <location>
        <begin position="461"/>
        <end position="482"/>
    </location>
</feature>
<dbReference type="Pfam" id="PF07810">
    <property type="entry name" value="TMC"/>
    <property type="match status" value="1"/>
</dbReference>
<feature type="transmembrane region" description="Helical" evidence="7">
    <location>
        <begin position="570"/>
        <end position="592"/>
    </location>
</feature>
<feature type="compositionally biased region" description="Basic and acidic residues" evidence="6">
    <location>
        <begin position="797"/>
        <end position="806"/>
    </location>
</feature>
<dbReference type="EMBL" id="JACVVK020000007">
    <property type="protein sequence ID" value="KAK7506207.1"/>
    <property type="molecule type" value="Genomic_DNA"/>
</dbReference>
<keyword evidence="10" id="KW-1185">Reference proteome</keyword>
<comment type="similarity">
    <text evidence="2">Belongs to the TMC family.</text>
</comment>
<dbReference type="Proteomes" id="UP001519460">
    <property type="component" value="Unassembled WGS sequence"/>
</dbReference>
<name>A0ABD0M3F4_9CAEN</name>
<feature type="transmembrane region" description="Helical" evidence="7">
    <location>
        <begin position="286"/>
        <end position="311"/>
    </location>
</feature>
<evidence type="ECO:0000313" key="10">
    <source>
        <dbReference type="Proteomes" id="UP001519460"/>
    </source>
</evidence>
<feature type="transmembrane region" description="Helical" evidence="7">
    <location>
        <begin position="197"/>
        <end position="215"/>
    </location>
</feature>
<evidence type="ECO:0000256" key="5">
    <source>
        <dbReference type="ARBA" id="ARBA00023136"/>
    </source>
</evidence>
<evidence type="ECO:0000256" key="1">
    <source>
        <dbReference type="ARBA" id="ARBA00004141"/>
    </source>
</evidence>